<name>A0A562TG69_9HYPH</name>
<organism evidence="2 3">
    <name type="scientific">Roseibium hamelinense</name>
    <dbReference type="NCBI Taxonomy" id="150831"/>
    <lineage>
        <taxon>Bacteria</taxon>
        <taxon>Pseudomonadati</taxon>
        <taxon>Pseudomonadota</taxon>
        <taxon>Alphaproteobacteria</taxon>
        <taxon>Hyphomicrobiales</taxon>
        <taxon>Stappiaceae</taxon>
        <taxon>Roseibium</taxon>
    </lineage>
</organism>
<gene>
    <name evidence="2" type="ORF">JM93_00103</name>
</gene>
<reference evidence="2 3" key="1">
    <citation type="submission" date="2019-07" db="EMBL/GenBank/DDBJ databases">
        <title>Genomic Encyclopedia of Archaeal and Bacterial Type Strains, Phase II (KMG-II): from individual species to whole genera.</title>
        <authorList>
            <person name="Goeker M."/>
        </authorList>
    </citation>
    <scope>NUCLEOTIDE SEQUENCE [LARGE SCALE GENOMIC DNA]</scope>
    <source>
        <strain evidence="2 3">ATCC BAA-252</strain>
    </source>
</reference>
<keyword evidence="3" id="KW-1185">Reference proteome</keyword>
<dbReference type="RefSeq" id="WP_145340102.1">
    <property type="nucleotide sequence ID" value="NZ_SMLY01000068.1"/>
</dbReference>
<feature type="compositionally biased region" description="Basic residues" evidence="1">
    <location>
        <begin position="14"/>
        <end position="23"/>
    </location>
</feature>
<dbReference type="AlphaFoldDB" id="A0A562TG69"/>
<accession>A0A562TG69</accession>
<evidence type="ECO:0000313" key="3">
    <source>
        <dbReference type="Proteomes" id="UP000320593"/>
    </source>
</evidence>
<dbReference type="EMBL" id="VLLF01000001">
    <property type="protein sequence ID" value="TWI92561.1"/>
    <property type="molecule type" value="Genomic_DNA"/>
</dbReference>
<dbReference type="OrthoDB" id="8338502at2"/>
<feature type="region of interest" description="Disordered" evidence="1">
    <location>
        <begin position="9"/>
        <end position="39"/>
    </location>
</feature>
<dbReference type="Proteomes" id="UP000320593">
    <property type="component" value="Unassembled WGS sequence"/>
</dbReference>
<sequence>MALHAWDHLDTLRHPHRPPHHHKPFPEQPDAPDAPQESCDRAQTRYAFLFVPNSDKTTEHAPGAVLRLGEYSDFERGAHAEGMVEDIYPAQHIHDEGDEEAAYTQAAGGAEGILLACDGRILIRSGEKMYLETADYHQMTNGDYALDVDGTMTTTVSDAIELTSEDGSIQIKSGSKKSLKIKAGGDTGKLELSGKDHDRTIKGETTETFHGPVTRTFKDSSYVKKFGWDFSSIYGFNMDTYYGGKCESVYGLRMQFDKYNIISNWGCFNWVGTQVDLKAMVMKRVTAKFGSSNCTAEWNEIMVGLEHLKVGSNQVEARQRAVSLDSGQVDVKSGTAGVRVRSLSAYV</sequence>
<evidence type="ECO:0000256" key="1">
    <source>
        <dbReference type="SAM" id="MobiDB-lite"/>
    </source>
</evidence>
<proteinExistence type="predicted"/>
<comment type="caution">
    <text evidence="2">The sequence shown here is derived from an EMBL/GenBank/DDBJ whole genome shotgun (WGS) entry which is preliminary data.</text>
</comment>
<protein>
    <submittedName>
        <fullName evidence="2">Uncharacterized protein</fullName>
    </submittedName>
</protein>
<evidence type="ECO:0000313" key="2">
    <source>
        <dbReference type="EMBL" id="TWI92561.1"/>
    </source>
</evidence>